<gene>
    <name evidence="1" type="ORF">BYL167_LOCUS63612</name>
    <name evidence="2" type="ORF">GIL414_LOCUS72294</name>
</gene>
<sequence length="183" mass="21348">MALHPGSPLSLTPNSVSINSDNSFILYNKIPSQFFLIDGMISLRSSTQLHPSTKPFYCEHNDLIRLRIELEQLSNEHFKTYLPSLSSLFFEQLSSFQYSINDNEVSKMIISYGYIYLLKYQEQMLSLTQSPKTLESLLNNHFLPPLFDTFFPSTILERIEITKDNAHCLQQIFYKRNHTIKQE</sequence>
<evidence type="ECO:0000313" key="2">
    <source>
        <dbReference type="EMBL" id="CAF5189089.1"/>
    </source>
</evidence>
<dbReference type="Proteomes" id="UP000681967">
    <property type="component" value="Unassembled WGS sequence"/>
</dbReference>
<name>A0A8S3HWV0_9BILA</name>
<comment type="caution">
    <text evidence="2">The sequence shown here is derived from an EMBL/GenBank/DDBJ whole genome shotgun (WGS) entry which is preliminary data.</text>
</comment>
<feature type="non-terminal residue" evidence="2">
    <location>
        <position position="1"/>
    </location>
</feature>
<proteinExistence type="predicted"/>
<reference evidence="2" key="1">
    <citation type="submission" date="2021-02" db="EMBL/GenBank/DDBJ databases">
        <authorList>
            <person name="Nowell W R."/>
        </authorList>
    </citation>
    <scope>NUCLEOTIDE SEQUENCE</scope>
</reference>
<dbReference type="EMBL" id="CAJOBH010236966">
    <property type="protein sequence ID" value="CAF5094722.1"/>
    <property type="molecule type" value="Genomic_DNA"/>
</dbReference>
<dbReference type="EMBL" id="CAJOBJ010336067">
    <property type="protein sequence ID" value="CAF5189089.1"/>
    <property type="molecule type" value="Genomic_DNA"/>
</dbReference>
<accession>A0A8S3HWV0</accession>
<organism evidence="2 3">
    <name type="scientific">Rotaria magnacalcarata</name>
    <dbReference type="NCBI Taxonomy" id="392030"/>
    <lineage>
        <taxon>Eukaryota</taxon>
        <taxon>Metazoa</taxon>
        <taxon>Spiralia</taxon>
        <taxon>Gnathifera</taxon>
        <taxon>Rotifera</taxon>
        <taxon>Eurotatoria</taxon>
        <taxon>Bdelloidea</taxon>
        <taxon>Philodinida</taxon>
        <taxon>Philodinidae</taxon>
        <taxon>Rotaria</taxon>
    </lineage>
</organism>
<protein>
    <submittedName>
        <fullName evidence="2">Uncharacterized protein</fullName>
    </submittedName>
</protein>
<dbReference type="AlphaFoldDB" id="A0A8S3HWV0"/>
<evidence type="ECO:0000313" key="1">
    <source>
        <dbReference type="EMBL" id="CAF5094722.1"/>
    </source>
</evidence>
<dbReference type="Proteomes" id="UP000681720">
    <property type="component" value="Unassembled WGS sequence"/>
</dbReference>
<evidence type="ECO:0000313" key="3">
    <source>
        <dbReference type="Proteomes" id="UP000681720"/>
    </source>
</evidence>